<organism evidence="2 3">
    <name type="scientific">Variovorax paradoxus</name>
    <dbReference type="NCBI Taxonomy" id="34073"/>
    <lineage>
        <taxon>Bacteria</taxon>
        <taxon>Pseudomonadati</taxon>
        <taxon>Pseudomonadota</taxon>
        <taxon>Betaproteobacteria</taxon>
        <taxon>Burkholderiales</taxon>
        <taxon>Comamonadaceae</taxon>
        <taxon>Variovorax</taxon>
    </lineage>
</organism>
<dbReference type="InterPro" id="IPR052358">
    <property type="entry name" value="Aro_Compnd_Degr_Hydrolases"/>
</dbReference>
<dbReference type="Pfam" id="PF04909">
    <property type="entry name" value="Amidohydro_2"/>
    <property type="match status" value="1"/>
</dbReference>
<sequence length="287" mass="30907">MPSTLTYNPRPSAPRLRLPPGACDAHVHIFGPAARFPLSDALNWTPADAPKEALFALHEHLGIDRCVIVQSLVHGFDNRVIEDAIAAGGGRYLGVALVPLAVADAELARLAAAGFRGVRFNFMKHLGASASVDEIVAFTRRLAPLGMHLQVHFESSLVHALAAPLARSAVPVVIDHMGRVDASLGAGHADFAALRALLRNPLFRVKLSGIDRISAGADYANGIALAHLLAHEFPERCLWGSDWPHPNHHHVPDDGVLVDALAQIAPDAALREQILVRNPLDFYRFDA</sequence>
<evidence type="ECO:0000259" key="1">
    <source>
        <dbReference type="Pfam" id="PF04909"/>
    </source>
</evidence>
<dbReference type="SUPFAM" id="SSF51556">
    <property type="entry name" value="Metallo-dependent hydrolases"/>
    <property type="match status" value="1"/>
</dbReference>
<dbReference type="PANTHER" id="PTHR35563">
    <property type="entry name" value="BARREL METAL-DEPENDENT HYDROLASE, PUTATIVE (AFU_ORTHOLOGUE AFUA_1G16240)-RELATED"/>
    <property type="match status" value="1"/>
</dbReference>
<dbReference type="OrthoDB" id="9787654at2"/>
<comment type="caution">
    <text evidence="2">The sequence shown here is derived from an EMBL/GenBank/DDBJ whole genome shotgun (WGS) entry which is preliminary data.</text>
</comment>
<dbReference type="InterPro" id="IPR006680">
    <property type="entry name" value="Amidohydro-rel"/>
</dbReference>
<dbReference type="GO" id="GO:0016787">
    <property type="term" value="F:hydrolase activity"/>
    <property type="evidence" value="ECO:0007669"/>
    <property type="project" value="UniProtKB-KW"/>
</dbReference>
<reference evidence="2 3" key="1">
    <citation type="submission" date="2014-12" db="EMBL/GenBank/DDBJ databases">
        <title>16Stimator: statistical estimation of ribosomal gene copy numbers from draft genome assemblies.</title>
        <authorList>
            <person name="Perisin M.A."/>
            <person name="Vetter M."/>
            <person name="Gilbert J.A."/>
            <person name="Bergelson J."/>
        </authorList>
    </citation>
    <scope>NUCLEOTIDE SEQUENCE [LARGE SCALE GENOMIC DNA]</scope>
    <source>
        <strain evidence="2 3">MEDvA23</strain>
    </source>
</reference>
<evidence type="ECO:0000313" key="2">
    <source>
        <dbReference type="EMBL" id="KIQ32000.1"/>
    </source>
</evidence>
<name>A0A0D0MS14_VARPD</name>
<protein>
    <submittedName>
        <fullName evidence="2">Amidohydrolase</fullName>
    </submittedName>
</protein>
<dbReference type="RefSeq" id="WP_042579212.1">
    <property type="nucleotide sequence ID" value="NZ_JXQQ01000028.1"/>
</dbReference>
<evidence type="ECO:0000313" key="3">
    <source>
        <dbReference type="Proteomes" id="UP000032067"/>
    </source>
</evidence>
<feature type="domain" description="Amidohydrolase-related" evidence="1">
    <location>
        <begin position="23"/>
        <end position="285"/>
    </location>
</feature>
<dbReference type="Proteomes" id="UP000032067">
    <property type="component" value="Unassembled WGS sequence"/>
</dbReference>
<accession>A0A0D0MS14</accession>
<dbReference type="Gene3D" id="3.20.20.140">
    <property type="entry name" value="Metal-dependent hydrolases"/>
    <property type="match status" value="1"/>
</dbReference>
<dbReference type="EMBL" id="JXQQ01000028">
    <property type="protein sequence ID" value="KIQ32000.1"/>
    <property type="molecule type" value="Genomic_DNA"/>
</dbReference>
<proteinExistence type="predicted"/>
<keyword evidence="2" id="KW-0378">Hydrolase</keyword>
<dbReference type="PANTHER" id="PTHR35563:SF2">
    <property type="entry name" value="BARREL METAL-DEPENDENT HYDROLASE, PUTATIVE (AFU_ORTHOLOGUE AFUA_1G16240)-RELATED"/>
    <property type="match status" value="1"/>
</dbReference>
<dbReference type="AlphaFoldDB" id="A0A0D0MS14"/>
<dbReference type="InterPro" id="IPR032466">
    <property type="entry name" value="Metal_Hydrolase"/>
</dbReference>
<gene>
    <name evidence="2" type="ORF">RT97_13140</name>
</gene>